<reference evidence="1" key="1">
    <citation type="journal article" date="2015" name="Nature">
        <title>Complex archaea that bridge the gap between prokaryotes and eukaryotes.</title>
        <authorList>
            <person name="Spang A."/>
            <person name="Saw J.H."/>
            <person name="Jorgensen S.L."/>
            <person name="Zaremba-Niedzwiedzka K."/>
            <person name="Martijn J."/>
            <person name="Lind A.E."/>
            <person name="van Eijk R."/>
            <person name="Schleper C."/>
            <person name="Guy L."/>
            <person name="Ettema T.J."/>
        </authorList>
    </citation>
    <scope>NUCLEOTIDE SEQUENCE</scope>
</reference>
<proteinExistence type="predicted"/>
<feature type="non-terminal residue" evidence="1">
    <location>
        <position position="328"/>
    </location>
</feature>
<dbReference type="EMBL" id="LAZR01030862">
    <property type="protein sequence ID" value="KKL55377.1"/>
    <property type="molecule type" value="Genomic_DNA"/>
</dbReference>
<organism evidence="1">
    <name type="scientific">marine sediment metagenome</name>
    <dbReference type="NCBI Taxonomy" id="412755"/>
    <lineage>
        <taxon>unclassified sequences</taxon>
        <taxon>metagenomes</taxon>
        <taxon>ecological metagenomes</taxon>
    </lineage>
</organism>
<gene>
    <name evidence="1" type="ORF">LCGC14_2256040</name>
</gene>
<comment type="caution">
    <text evidence="1">The sequence shown here is derived from an EMBL/GenBank/DDBJ whole genome shotgun (WGS) entry which is preliminary data.</text>
</comment>
<dbReference type="AlphaFoldDB" id="A0A0F9FW71"/>
<accession>A0A0F9FW71</accession>
<protein>
    <submittedName>
        <fullName evidence="1">Uncharacterized protein</fullName>
    </submittedName>
</protein>
<evidence type="ECO:0000313" key="1">
    <source>
        <dbReference type="EMBL" id="KKL55377.1"/>
    </source>
</evidence>
<name>A0A0F9FW71_9ZZZZ</name>
<sequence length="328" mass="36328">MTRAMTLAGLIAVLIAAEAGLADGATVTLQQGVDGYDGCRSRTVFPGTGKVVRDVPKGVLPLRGSGHHFFLRFIIPPQHRRKTLARARLMVFLPEARKPNSFTEIFCHEVITGGRDTTIDEVTDFGRGLRIGAVDSVELFSPVDGDSWRRQSFLPPAVPKGGRWIEFNVTPLVETWLEGAPNHGLLLMPTDRPDHLHPSTWEIDIPAPDSPGDAALRPKLVLEFAPLERPYLVGMTSSLRGIRDRSTRYGYRGRYGDEYAMSMAGSEFEGFQVVLYPMLADLANARFTWTDLVAAGGAKIPAADVEYFVEDWYKLRRNWMTSGVFYGG</sequence>